<sequence length="55" mass="6212">MHILGDKHATNVARNLQAHNLFNGKKRVLCFVAKACKHVCSCPLHLPTLLLRYLC</sequence>
<comment type="caution">
    <text evidence="1">The sequence shown here is derived from an EMBL/GenBank/DDBJ whole genome shotgun (WGS) entry which is preliminary data.</text>
</comment>
<proteinExistence type="predicted"/>
<reference evidence="1 2" key="1">
    <citation type="journal article" date="2006" name="Science">
        <title>The genome of black cottonwood, Populus trichocarpa (Torr. &amp; Gray).</title>
        <authorList>
            <person name="Tuskan G.A."/>
            <person name="Difazio S."/>
            <person name="Jansson S."/>
            <person name="Bohlmann J."/>
            <person name="Grigoriev I."/>
            <person name="Hellsten U."/>
            <person name="Putnam N."/>
            <person name="Ralph S."/>
            <person name="Rombauts S."/>
            <person name="Salamov A."/>
            <person name="Schein J."/>
            <person name="Sterck L."/>
            <person name="Aerts A."/>
            <person name="Bhalerao R.R."/>
            <person name="Bhalerao R.P."/>
            <person name="Blaudez D."/>
            <person name="Boerjan W."/>
            <person name="Brun A."/>
            <person name="Brunner A."/>
            <person name="Busov V."/>
            <person name="Campbell M."/>
            <person name="Carlson J."/>
            <person name="Chalot M."/>
            <person name="Chapman J."/>
            <person name="Chen G.L."/>
            <person name="Cooper D."/>
            <person name="Coutinho P.M."/>
            <person name="Couturier J."/>
            <person name="Covert S."/>
            <person name="Cronk Q."/>
            <person name="Cunningham R."/>
            <person name="Davis J."/>
            <person name="Degroeve S."/>
            <person name="Dejardin A."/>
            <person name="Depamphilis C."/>
            <person name="Detter J."/>
            <person name="Dirks B."/>
            <person name="Dubchak I."/>
            <person name="Duplessis S."/>
            <person name="Ehlting J."/>
            <person name="Ellis B."/>
            <person name="Gendler K."/>
            <person name="Goodstein D."/>
            <person name="Gribskov M."/>
            <person name="Grimwood J."/>
            <person name="Groover A."/>
            <person name="Gunter L."/>
            <person name="Hamberger B."/>
            <person name="Heinze B."/>
            <person name="Helariutta Y."/>
            <person name="Henrissat B."/>
            <person name="Holligan D."/>
            <person name="Holt R."/>
            <person name="Huang W."/>
            <person name="Islam-Faridi N."/>
            <person name="Jones S."/>
            <person name="Jones-Rhoades M."/>
            <person name="Jorgensen R."/>
            <person name="Joshi C."/>
            <person name="Kangasjarvi J."/>
            <person name="Karlsson J."/>
            <person name="Kelleher C."/>
            <person name="Kirkpatrick R."/>
            <person name="Kirst M."/>
            <person name="Kohler A."/>
            <person name="Kalluri U."/>
            <person name="Larimer F."/>
            <person name="Leebens-Mack J."/>
            <person name="Leple J.C."/>
            <person name="Locascio P."/>
            <person name="Lou Y."/>
            <person name="Lucas S."/>
            <person name="Martin F."/>
            <person name="Montanini B."/>
            <person name="Napoli C."/>
            <person name="Nelson D.R."/>
            <person name="Nelson C."/>
            <person name="Nieminen K."/>
            <person name="Nilsson O."/>
            <person name="Pereda V."/>
            <person name="Peter G."/>
            <person name="Philippe R."/>
            <person name="Pilate G."/>
            <person name="Poliakov A."/>
            <person name="Razumovskaya J."/>
            <person name="Richardson P."/>
            <person name="Rinaldi C."/>
            <person name="Ritland K."/>
            <person name="Rouze P."/>
            <person name="Ryaboy D."/>
            <person name="Schmutz J."/>
            <person name="Schrader J."/>
            <person name="Segerman B."/>
            <person name="Shin H."/>
            <person name="Siddiqui A."/>
            <person name="Sterky F."/>
            <person name="Terry A."/>
            <person name="Tsai C.J."/>
            <person name="Uberbacher E."/>
            <person name="Unneberg P."/>
            <person name="Vahala J."/>
            <person name="Wall K."/>
            <person name="Wessler S."/>
            <person name="Yang G."/>
            <person name="Yin T."/>
            <person name="Douglas C."/>
            <person name="Marra M."/>
            <person name="Sandberg G."/>
            <person name="Van de Peer Y."/>
            <person name="Rokhsar D."/>
        </authorList>
    </citation>
    <scope>NUCLEOTIDE SEQUENCE [LARGE SCALE GENOMIC DNA]</scope>
    <source>
        <strain evidence="2">cv. Nisqually</strain>
    </source>
</reference>
<evidence type="ECO:0000313" key="2">
    <source>
        <dbReference type="Proteomes" id="UP000006729"/>
    </source>
</evidence>
<gene>
    <name evidence="1" type="ORF">POPTR_006G183466v4</name>
</gene>
<dbReference type="Proteomes" id="UP000006729">
    <property type="component" value="Chromosome 6"/>
</dbReference>
<name>A0ACC0SV81_POPTR</name>
<organism evidence="1 2">
    <name type="scientific">Populus trichocarpa</name>
    <name type="common">Western balsam poplar</name>
    <name type="synonym">Populus balsamifera subsp. trichocarpa</name>
    <dbReference type="NCBI Taxonomy" id="3694"/>
    <lineage>
        <taxon>Eukaryota</taxon>
        <taxon>Viridiplantae</taxon>
        <taxon>Streptophyta</taxon>
        <taxon>Embryophyta</taxon>
        <taxon>Tracheophyta</taxon>
        <taxon>Spermatophyta</taxon>
        <taxon>Magnoliopsida</taxon>
        <taxon>eudicotyledons</taxon>
        <taxon>Gunneridae</taxon>
        <taxon>Pentapetalae</taxon>
        <taxon>rosids</taxon>
        <taxon>fabids</taxon>
        <taxon>Malpighiales</taxon>
        <taxon>Salicaceae</taxon>
        <taxon>Saliceae</taxon>
        <taxon>Populus</taxon>
    </lineage>
</organism>
<accession>A0ACC0SV81</accession>
<protein>
    <submittedName>
        <fullName evidence="1">Uncharacterized protein</fullName>
    </submittedName>
</protein>
<evidence type="ECO:0000313" key="1">
    <source>
        <dbReference type="EMBL" id="KAI9393113.1"/>
    </source>
</evidence>
<dbReference type="EMBL" id="CM009295">
    <property type="protein sequence ID" value="KAI9393113.1"/>
    <property type="molecule type" value="Genomic_DNA"/>
</dbReference>
<keyword evidence="2" id="KW-1185">Reference proteome</keyword>